<evidence type="ECO:0000313" key="3">
    <source>
        <dbReference type="Proteomes" id="UP000076722"/>
    </source>
</evidence>
<name>A0A164PLM7_9AGAM</name>
<evidence type="ECO:0000313" key="2">
    <source>
        <dbReference type="EMBL" id="KZS88853.1"/>
    </source>
</evidence>
<proteinExistence type="predicted"/>
<feature type="compositionally biased region" description="Polar residues" evidence="1">
    <location>
        <begin position="9"/>
        <end position="25"/>
    </location>
</feature>
<feature type="region of interest" description="Disordered" evidence="1">
    <location>
        <begin position="1"/>
        <end position="27"/>
    </location>
</feature>
<organism evidence="2 3">
    <name type="scientific">Sistotremastrum niveocremeum HHB9708</name>
    <dbReference type="NCBI Taxonomy" id="1314777"/>
    <lineage>
        <taxon>Eukaryota</taxon>
        <taxon>Fungi</taxon>
        <taxon>Dikarya</taxon>
        <taxon>Basidiomycota</taxon>
        <taxon>Agaricomycotina</taxon>
        <taxon>Agaricomycetes</taxon>
        <taxon>Sistotremastrales</taxon>
        <taxon>Sistotremastraceae</taxon>
        <taxon>Sertulicium</taxon>
        <taxon>Sertulicium niveocremeum</taxon>
    </lineage>
</organism>
<accession>A0A164PLM7</accession>
<keyword evidence="3" id="KW-1185">Reference proteome</keyword>
<dbReference type="AlphaFoldDB" id="A0A164PLM7"/>
<reference evidence="2 3" key="1">
    <citation type="journal article" date="2016" name="Mol. Biol. Evol.">
        <title>Comparative Genomics of Early-Diverging Mushroom-Forming Fungi Provides Insights into the Origins of Lignocellulose Decay Capabilities.</title>
        <authorList>
            <person name="Nagy L.G."/>
            <person name="Riley R."/>
            <person name="Tritt A."/>
            <person name="Adam C."/>
            <person name="Daum C."/>
            <person name="Floudas D."/>
            <person name="Sun H."/>
            <person name="Yadav J.S."/>
            <person name="Pangilinan J."/>
            <person name="Larsson K.H."/>
            <person name="Matsuura K."/>
            <person name="Barry K."/>
            <person name="Labutti K."/>
            <person name="Kuo R."/>
            <person name="Ohm R.A."/>
            <person name="Bhattacharya S.S."/>
            <person name="Shirouzu T."/>
            <person name="Yoshinaga Y."/>
            <person name="Martin F.M."/>
            <person name="Grigoriev I.V."/>
            <person name="Hibbett D.S."/>
        </authorList>
    </citation>
    <scope>NUCLEOTIDE SEQUENCE [LARGE SCALE GENOMIC DNA]</scope>
    <source>
        <strain evidence="2 3">HHB9708</strain>
    </source>
</reference>
<feature type="region of interest" description="Disordered" evidence="1">
    <location>
        <begin position="52"/>
        <end position="154"/>
    </location>
</feature>
<feature type="compositionally biased region" description="Acidic residues" evidence="1">
    <location>
        <begin position="78"/>
        <end position="90"/>
    </location>
</feature>
<dbReference type="Proteomes" id="UP000076722">
    <property type="component" value="Unassembled WGS sequence"/>
</dbReference>
<protein>
    <submittedName>
        <fullName evidence="2">Uncharacterized protein</fullName>
    </submittedName>
</protein>
<evidence type="ECO:0000256" key="1">
    <source>
        <dbReference type="SAM" id="MobiDB-lite"/>
    </source>
</evidence>
<feature type="compositionally biased region" description="Acidic residues" evidence="1">
    <location>
        <begin position="98"/>
        <end position="116"/>
    </location>
</feature>
<gene>
    <name evidence="2" type="ORF">SISNIDRAFT_469743</name>
</gene>
<dbReference type="EMBL" id="KV419432">
    <property type="protein sequence ID" value="KZS88853.1"/>
    <property type="molecule type" value="Genomic_DNA"/>
</dbReference>
<sequence length="168" mass="18063">MAKHDNESSDIPTPRKSTLLQPLSTNRRKSALGSLWTSAWIRIRLFTTHSTVPKSGSARARITRTEPLAIKDVHDADGEPDLTDDDEGESSDAASSEGMEETVPDVDNGDQQDDVAEGLGRQQLEMKDEVPVTSPPDGGRGGDETSLAVDGGTLGSLESLEISIMRYL</sequence>